<dbReference type="Pfam" id="PF02518">
    <property type="entry name" value="HATPase_c"/>
    <property type="match status" value="1"/>
</dbReference>
<dbReference type="InterPro" id="IPR011006">
    <property type="entry name" value="CheY-like_superfamily"/>
</dbReference>
<dbReference type="GO" id="GO:0000155">
    <property type="term" value="F:phosphorelay sensor kinase activity"/>
    <property type="evidence" value="ECO:0007669"/>
    <property type="project" value="TreeGrafter"/>
</dbReference>
<dbReference type="SMART" id="SM00387">
    <property type="entry name" value="HATPase_c"/>
    <property type="match status" value="1"/>
</dbReference>
<dbReference type="PROSITE" id="PS50110">
    <property type="entry name" value="RESPONSE_REGULATORY"/>
    <property type="match status" value="1"/>
</dbReference>
<proteinExistence type="predicted"/>
<dbReference type="Gene3D" id="3.40.50.2300">
    <property type="match status" value="1"/>
</dbReference>
<dbReference type="PRINTS" id="PR00344">
    <property type="entry name" value="BCTRLSENSOR"/>
</dbReference>
<feature type="non-terminal residue" evidence="16">
    <location>
        <position position="1"/>
    </location>
</feature>
<evidence type="ECO:0000256" key="7">
    <source>
        <dbReference type="ARBA" id="ARBA00022840"/>
    </source>
</evidence>
<evidence type="ECO:0000256" key="5">
    <source>
        <dbReference type="ARBA" id="ARBA00022741"/>
    </source>
</evidence>
<dbReference type="SMART" id="SM00448">
    <property type="entry name" value="REC"/>
    <property type="match status" value="1"/>
</dbReference>
<dbReference type="RefSeq" id="WP_183980466.1">
    <property type="nucleotide sequence ID" value="NZ_JACIBY010000030.1"/>
</dbReference>
<feature type="domain" description="Response regulatory" evidence="15">
    <location>
        <begin position="201"/>
        <end position="316"/>
    </location>
</feature>
<dbReference type="SUPFAM" id="SSF46689">
    <property type="entry name" value="Homeodomain-like"/>
    <property type="match status" value="1"/>
</dbReference>
<keyword evidence="5" id="KW-0547">Nucleotide-binding</keyword>
<feature type="domain" description="HTH araC/xylS-type" evidence="13">
    <location>
        <begin position="353"/>
        <end position="452"/>
    </location>
</feature>
<evidence type="ECO:0000256" key="9">
    <source>
        <dbReference type="ARBA" id="ARBA00023015"/>
    </source>
</evidence>
<evidence type="ECO:0000256" key="8">
    <source>
        <dbReference type="ARBA" id="ARBA00023012"/>
    </source>
</evidence>
<dbReference type="FunFam" id="3.30.565.10:FF:000037">
    <property type="entry name" value="Hybrid sensor histidine kinase/response regulator"/>
    <property type="match status" value="1"/>
</dbReference>
<keyword evidence="8" id="KW-0902">Two-component regulatory system</keyword>
<evidence type="ECO:0000256" key="2">
    <source>
        <dbReference type="ARBA" id="ARBA00012438"/>
    </source>
</evidence>
<dbReference type="Gene3D" id="3.30.565.10">
    <property type="entry name" value="Histidine kinase-like ATPase, C-terminal domain"/>
    <property type="match status" value="1"/>
</dbReference>
<dbReference type="PANTHER" id="PTHR43547">
    <property type="entry name" value="TWO-COMPONENT HISTIDINE KINASE"/>
    <property type="match status" value="1"/>
</dbReference>
<sequence length="454" mass="51383">EIEEGNISRFFSYIFGSFETLAQNKNLHFNVHQNYRSLAAKFDADKLEKITTNLLSNAFKFTPTNGRVEVNIEYTPKDTTIDVVLTVSDNGIGIDSQRLPRIFDRFYQVDDTSHRNYEGTGIGLALVKELVEILKGKISVESEVNKGTTFRVAFTLVASQQKNGSTEPIFETTHTEMAISMLLPEEGVHDQNLAPMDEQPVLLIVEDNPDLRLYLRKIFETQYQVMEANDGQQGVEMALQIVPDMVITDLMMPRLDGFGVCERLKTDVRTSHIPVVLLTAKATLTDRLEGLGLGADEYLQKPFNKEELLIRVKNLLQQRNLLREKFSLRSAALPSAPAVGNEVSQQLDNQFIERIRSVIEAHLSESNFDVEGLCKELKISRTNLHRKLKALTGTSATEFIRKIRLQRAAQLAQKETMTVSEIAYQVGFESLSYFSKSFQEEFGMLPSEYGRLVE</sequence>
<keyword evidence="6 16" id="KW-0418">Kinase</keyword>
<comment type="caution">
    <text evidence="16">The sequence shown here is derived from an EMBL/GenBank/DDBJ whole genome shotgun (WGS) entry which is preliminary data.</text>
</comment>
<name>A0A7W5ZRC8_9BACT</name>
<dbReference type="InterPro" id="IPR036890">
    <property type="entry name" value="HATPase_C_sf"/>
</dbReference>
<dbReference type="Proteomes" id="UP000541352">
    <property type="component" value="Unassembled WGS sequence"/>
</dbReference>
<evidence type="ECO:0000259" key="15">
    <source>
        <dbReference type="PROSITE" id="PS50110"/>
    </source>
</evidence>
<keyword evidence="17" id="KW-1185">Reference proteome</keyword>
<evidence type="ECO:0000256" key="10">
    <source>
        <dbReference type="ARBA" id="ARBA00023125"/>
    </source>
</evidence>
<organism evidence="16 17">
    <name type="scientific">Runella defluvii</name>
    <dbReference type="NCBI Taxonomy" id="370973"/>
    <lineage>
        <taxon>Bacteria</taxon>
        <taxon>Pseudomonadati</taxon>
        <taxon>Bacteroidota</taxon>
        <taxon>Cytophagia</taxon>
        <taxon>Cytophagales</taxon>
        <taxon>Spirosomataceae</taxon>
        <taxon>Runella</taxon>
    </lineage>
</organism>
<dbReference type="InterPro" id="IPR001789">
    <property type="entry name" value="Sig_transdc_resp-reg_receiver"/>
</dbReference>
<dbReference type="InterPro" id="IPR005467">
    <property type="entry name" value="His_kinase_dom"/>
</dbReference>
<dbReference type="GO" id="GO:0043565">
    <property type="term" value="F:sequence-specific DNA binding"/>
    <property type="evidence" value="ECO:0007669"/>
    <property type="project" value="InterPro"/>
</dbReference>
<dbReference type="PROSITE" id="PS50109">
    <property type="entry name" value="HIS_KIN"/>
    <property type="match status" value="1"/>
</dbReference>
<evidence type="ECO:0000256" key="3">
    <source>
        <dbReference type="ARBA" id="ARBA00022553"/>
    </source>
</evidence>
<dbReference type="Pfam" id="PF00072">
    <property type="entry name" value="Response_reg"/>
    <property type="match status" value="1"/>
</dbReference>
<accession>A0A7W5ZRC8</accession>
<dbReference type="InterPro" id="IPR018062">
    <property type="entry name" value="HTH_AraC-typ_CS"/>
</dbReference>
<feature type="domain" description="Histidine kinase" evidence="14">
    <location>
        <begin position="1"/>
        <end position="158"/>
    </location>
</feature>
<evidence type="ECO:0000313" key="16">
    <source>
        <dbReference type="EMBL" id="MBB3842238.1"/>
    </source>
</evidence>
<dbReference type="InterPro" id="IPR003594">
    <property type="entry name" value="HATPase_dom"/>
</dbReference>
<dbReference type="PANTHER" id="PTHR43547:SF2">
    <property type="entry name" value="HYBRID SIGNAL TRANSDUCTION HISTIDINE KINASE C"/>
    <property type="match status" value="1"/>
</dbReference>
<dbReference type="PROSITE" id="PS00041">
    <property type="entry name" value="HTH_ARAC_FAMILY_1"/>
    <property type="match status" value="1"/>
</dbReference>
<dbReference type="EC" id="2.7.13.3" evidence="2"/>
<dbReference type="InterPro" id="IPR009057">
    <property type="entry name" value="Homeodomain-like_sf"/>
</dbReference>
<dbReference type="InterPro" id="IPR018060">
    <property type="entry name" value="HTH_AraC"/>
</dbReference>
<gene>
    <name evidence="16" type="ORF">FHS57_006269</name>
</gene>
<keyword evidence="7" id="KW-0067">ATP-binding</keyword>
<dbReference type="EMBL" id="JACIBY010000030">
    <property type="protein sequence ID" value="MBB3842238.1"/>
    <property type="molecule type" value="Genomic_DNA"/>
</dbReference>
<protein>
    <recommendedName>
        <fullName evidence="2">histidine kinase</fullName>
        <ecNumber evidence="2">2.7.13.3</ecNumber>
    </recommendedName>
</protein>
<evidence type="ECO:0000256" key="4">
    <source>
        <dbReference type="ARBA" id="ARBA00022679"/>
    </source>
</evidence>
<dbReference type="InterPro" id="IPR004358">
    <property type="entry name" value="Sig_transdc_His_kin-like_C"/>
</dbReference>
<keyword evidence="4" id="KW-0808">Transferase</keyword>
<dbReference type="GO" id="GO:0003700">
    <property type="term" value="F:DNA-binding transcription factor activity"/>
    <property type="evidence" value="ECO:0007669"/>
    <property type="project" value="InterPro"/>
</dbReference>
<dbReference type="SMART" id="SM00342">
    <property type="entry name" value="HTH_ARAC"/>
    <property type="match status" value="1"/>
</dbReference>
<evidence type="ECO:0000313" key="17">
    <source>
        <dbReference type="Proteomes" id="UP000541352"/>
    </source>
</evidence>
<dbReference type="Pfam" id="PF12833">
    <property type="entry name" value="HTH_18"/>
    <property type="match status" value="1"/>
</dbReference>
<feature type="modified residue" description="4-aspartylphosphate" evidence="12">
    <location>
        <position position="249"/>
    </location>
</feature>
<evidence type="ECO:0000259" key="14">
    <source>
        <dbReference type="PROSITE" id="PS50109"/>
    </source>
</evidence>
<dbReference type="PROSITE" id="PS01124">
    <property type="entry name" value="HTH_ARAC_FAMILY_2"/>
    <property type="match status" value="1"/>
</dbReference>
<keyword evidence="3 12" id="KW-0597">Phosphoprotein</keyword>
<evidence type="ECO:0000256" key="6">
    <source>
        <dbReference type="ARBA" id="ARBA00022777"/>
    </source>
</evidence>
<dbReference type="GO" id="GO:0005524">
    <property type="term" value="F:ATP binding"/>
    <property type="evidence" value="ECO:0007669"/>
    <property type="project" value="UniProtKB-KW"/>
</dbReference>
<keyword evidence="11" id="KW-0804">Transcription</keyword>
<evidence type="ECO:0000256" key="11">
    <source>
        <dbReference type="ARBA" id="ARBA00023163"/>
    </source>
</evidence>
<dbReference type="SUPFAM" id="SSF55874">
    <property type="entry name" value="ATPase domain of HSP90 chaperone/DNA topoisomerase II/histidine kinase"/>
    <property type="match status" value="1"/>
</dbReference>
<evidence type="ECO:0000256" key="12">
    <source>
        <dbReference type="PROSITE-ProRule" id="PRU00169"/>
    </source>
</evidence>
<evidence type="ECO:0000259" key="13">
    <source>
        <dbReference type="PROSITE" id="PS01124"/>
    </source>
</evidence>
<dbReference type="CDD" id="cd17574">
    <property type="entry name" value="REC_OmpR"/>
    <property type="match status" value="1"/>
</dbReference>
<dbReference type="AlphaFoldDB" id="A0A7W5ZRC8"/>
<keyword evidence="10 16" id="KW-0238">DNA-binding</keyword>
<dbReference type="SUPFAM" id="SSF52172">
    <property type="entry name" value="CheY-like"/>
    <property type="match status" value="1"/>
</dbReference>
<keyword evidence="9" id="KW-0805">Transcription regulation</keyword>
<dbReference type="Gene3D" id="1.10.10.60">
    <property type="entry name" value="Homeodomain-like"/>
    <property type="match status" value="1"/>
</dbReference>
<reference evidence="16 17" key="1">
    <citation type="submission" date="2020-08" db="EMBL/GenBank/DDBJ databases">
        <title>Genomic Encyclopedia of Type Strains, Phase IV (KMG-IV): sequencing the most valuable type-strain genomes for metagenomic binning, comparative biology and taxonomic classification.</title>
        <authorList>
            <person name="Goeker M."/>
        </authorList>
    </citation>
    <scope>NUCLEOTIDE SEQUENCE [LARGE SCALE GENOMIC DNA]</scope>
    <source>
        <strain evidence="16 17">DSM 17976</strain>
    </source>
</reference>
<comment type="catalytic activity">
    <reaction evidence="1">
        <text>ATP + protein L-histidine = ADP + protein N-phospho-L-histidine.</text>
        <dbReference type="EC" id="2.7.13.3"/>
    </reaction>
</comment>
<evidence type="ECO:0000256" key="1">
    <source>
        <dbReference type="ARBA" id="ARBA00000085"/>
    </source>
</evidence>